<dbReference type="EnsemblMetazoa" id="CPIJ001686-RA">
    <property type="protein sequence ID" value="CPIJ001686-PA"/>
    <property type="gene ID" value="CPIJ001686"/>
</dbReference>
<dbReference type="AlphaFoldDB" id="B0W3E2"/>
<accession>B0W3E2</accession>
<proteinExistence type="predicted"/>
<dbReference type="eggNOG" id="ENOG502T8KZ">
    <property type="taxonomic scope" value="Eukaryota"/>
</dbReference>
<dbReference type="InParanoid" id="B0W3E2"/>
<keyword evidence="4" id="KW-1185">Reference proteome</keyword>
<dbReference type="OMA" id="EYRDVCL"/>
<reference evidence="3" key="2">
    <citation type="submission" date="2021-02" db="UniProtKB">
        <authorList>
            <consortium name="EnsemblMetazoa"/>
        </authorList>
    </citation>
    <scope>IDENTIFICATION</scope>
    <source>
        <strain evidence="3">JHB</strain>
    </source>
</reference>
<evidence type="ECO:0000313" key="2">
    <source>
        <dbReference type="EMBL" id="EDS31285.1"/>
    </source>
</evidence>
<organism>
    <name type="scientific">Culex quinquefasciatus</name>
    <name type="common">Southern house mosquito</name>
    <name type="synonym">Culex pungens</name>
    <dbReference type="NCBI Taxonomy" id="7176"/>
    <lineage>
        <taxon>Eukaryota</taxon>
        <taxon>Metazoa</taxon>
        <taxon>Ecdysozoa</taxon>
        <taxon>Arthropoda</taxon>
        <taxon>Hexapoda</taxon>
        <taxon>Insecta</taxon>
        <taxon>Pterygota</taxon>
        <taxon>Neoptera</taxon>
        <taxon>Endopterygota</taxon>
        <taxon>Diptera</taxon>
        <taxon>Nematocera</taxon>
        <taxon>Culicoidea</taxon>
        <taxon>Culicidae</taxon>
        <taxon>Culicinae</taxon>
        <taxon>Culicini</taxon>
        <taxon>Culex</taxon>
        <taxon>Culex</taxon>
    </lineage>
</organism>
<dbReference type="EMBL" id="DS231831">
    <property type="protein sequence ID" value="EDS31285.1"/>
    <property type="molecule type" value="Genomic_DNA"/>
</dbReference>
<sequence>MVMFGHVCVCARGKRQIGCANVGTPRVVLGDGFSETVELFSVKVTGNEGMEDGVSEPAIDSSDATVKDEPENVPKKCVKDIIPDDSISFKSKALQKLKNLPNEVPQAPPLPNMGQFWSQITTIFQQPTFTEKVEEAKQVFNQYRALIKAFSQEWLKFFTKNRQDAIANVQKVIQDTNQEIKSFFTRKFSEFDGLCLPEANECLKSVQNSLKEYSIKVEENTAACGEFVDRQLDQHGQLVEDEQKKLESGMLRIDGCFRKKEFLGGVMACVGSVAANFFHQTSQATQKFATAMGKASASVTNRLGRFRTCVVERKRLLAGGQNQIAQKATACLKAQKSSSSGAGLFQ</sequence>
<dbReference type="HOGENOM" id="CLU_802285_0_0_1"/>
<protein>
    <submittedName>
        <fullName evidence="2 3">Uncharacterized protein</fullName>
    </submittedName>
</protein>
<gene>
    <name evidence="3" type="primary">6032659</name>
    <name evidence="2" type="ORF">CpipJ_CPIJ001686</name>
</gene>
<feature type="region of interest" description="Disordered" evidence="1">
    <location>
        <begin position="51"/>
        <end position="70"/>
    </location>
</feature>
<reference evidence="2" key="1">
    <citation type="submission" date="2007-03" db="EMBL/GenBank/DDBJ databases">
        <title>Annotation of Culex pipiens quinquefasciatus.</title>
        <authorList>
            <consortium name="The Broad Institute Genome Sequencing Platform"/>
            <person name="Atkinson P.W."/>
            <person name="Hemingway J."/>
            <person name="Christensen B.M."/>
            <person name="Higgs S."/>
            <person name="Kodira C."/>
            <person name="Hannick L."/>
            <person name="Megy K."/>
            <person name="O'Leary S."/>
            <person name="Pearson M."/>
            <person name="Haas B.J."/>
            <person name="Mauceli E."/>
            <person name="Wortman J.R."/>
            <person name="Lee N.H."/>
            <person name="Guigo R."/>
            <person name="Stanke M."/>
            <person name="Alvarado L."/>
            <person name="Amedeo P."/>
            <person name="Antoine C.H."/>
            <person name="Arensburger P."/>
            <person name="Bidwell S.L."/>
            <person name="Crawford M."/>
            <person name="Camaro F."/>
            <person name="Devon K."/>
            <person name="Engels R."/>
            <person name="Hammond M."/>
            <person name="Howarth C."/>
            <person name="Koehrsen M."/>
            <person name="Lawson D."/>
            <person name="Montgomery P."/>
            <person name="Nene V."/>
            <person name="Nusbaum C."/>
            <person name="Puiu D."/>
            <person name="Romero-Severson J."/>
            <person name="Severson D.W."/>
            <person name="Shumway M."/>
            <person name="Sisk P."/>
            <person name="Stolte C."/>
            <person name="Zeng Q."/>
            <person name="Eisenstadt E."/>
            <person name="Fraser-Liggett C."/>
            <person name="Strausberg R."/>
            <person name="Galagan J."/>
            <person name="Birren B."/>
            <person name="Collins F.H."/>
        </authorList>
    </citation>
    <scope>NUCLEOTIDE SEQUENCE [LARGE SCALE GENOMIC DNA]</scope>
    <source>
        <strain evidence="2">JHB</strain>
    </source>
</reference>
<dbReference type="KEGG" id="cqu:CpipJ_CPIJ001686"/>
<evidence type="ECO:0000313" key="4">
    <source>
        <dbReference type="Proteomes" id="UP000002320"/>
    </source>
</evidence>
<name>B0W3E2_CULQU</name>
<dbReference type="Proteomes" id="UP000002320">
    <property type="component" value="Unassembled WGS sequence"/>
</dbReference>
<evidence type="ECO:0000256" key="1">
    <source>
        <dbReference type="SAM" id="MobiDB-lite"/>
    </source>
</evidence>
<dbReference type="VEuPathDB" id="VectorBase:CPIJ001686"/>
<dbReference type="OrthoDB" id="7732478at2759"/>
<evidence type="ECO:0000313" key="3">
    <source>
        <dbReference type="EnsemblMetazoa" id="CPIJ001686-PA"/>
    </source>
</evidence>
<dbReference type="STRING" id="7176.B0W3E2"/>
<dbReference type="VEuPathDB" id="VectorBase:CQUJHB001502"/>